<gene>
    <name evidence="3" type="ordered locus">Tpen_1499</name>
</gene>
<evidence type="ECO:0000256" key="1">
    <source>
        <dbReference type="SAM" id="Phobius"/>
    </source>
</evidence>
<sequence length="132" mass="14528">MSGEPELSGTALRIYLELLQSGEMGVRELARELGLPPSTVHYHLNRLEDLGLVKKGEDGYTVAKRIKLKDYVFIGSRAFHRLLLYSAFFLGLSAGEALLTLQGGELNPDRAAAILASLLSGLAFLHEYLRAR</sequence>
<dbReference type="GO" id="GO:0043565">
    <property type="term" value="F:sequence-specific DNA binding"/>
    <property type="evidence" value="ECO:0007669"/>
    <property type="project" value="InterPro"/>
</dbReference>
<name>A1S0B6_THEPD</name>
<dbReference type="SMART" id="SM00418">
    <property type="entry name" value="HTH_ARSR"/>
    <property type="match status" value="1"/>
</dbReference>
<protein>
    <submittedName>
        <fullName evidence="3">Transcriptional regulator, ArsR family</fullName>
    </submittedName>
</protein>
<keyword evidence="4" id="KW-1185">Reference proteome</keyword>
<reference evidence="4" key="1">
    <citation type="journal article" date="2008" name="J. Bacteriol.">
        <title>Genome sequence of Thermofilum pendens reveals an exceptional loss of biosynthetic pathways without genome reduction.</title>
        <authorList>
            <person name="Anderson I."/>
            <person name="Rodriguez J."/>
            <person name="Susanti D."/>
            <person name="Porat I."/>
            <person name="Reich C."/>
            <person name="Ulrich L.E."/>
            <person name="Elkins J.G."/>
            <person name="Mavromatis K."/>
            <person name="Lykidis A."/>
            <person name="Kim E."/>
            <person name="Thompson L.S."/>
            <person name="Nolan M."/>
            <person name="Land M."/>
            <person name="Copeland A."/>
            <person name="Lapidus A."/>
            <person name="Lucas S."/>
            <person name="Detter C."/>
            <person name="Zhulin I.B."/>
            <person name="Olsen G.J."/>
            <person name="Whitman W."/>
            <person name="Mukhopadhyay B."/>
            <person name="Bristow J."/>
            <person name="Kyrpides N."/>
        </authorList>
    </citation>
    <scope>NUCLEOTIDE SEQUENCE [LARGE SCALE GENOMIC DNA]</scope>
    <source>
        <strain evidence="4">DSM 2475 / Hrk 5</strain>
    </source>
</reference>
<dbReference type="GO" id="GO:0003700">
    <property type="term" value="F:DNA-binding transcription factor activity"/>
    <property type="evidence" value="ECO:0007669"/>
    <property type="project" value="InterPro"/>
</dbReference>
<proteinExistence type="predicted"/>
<dbReference type="RefSeq" id="WP_011753161.1">
    <property type="nucleotide sequence ID" value="NC_008698.1"/>
</dbReference>
<dbReference type="KEGG" id="tpe:Tpen_1499"/>
<accession>A1S0B6</accession>
<feature type="transmembrane region" description="Helical" evidence="1">
    <location>
        <begin position="111"/>
        <end position="129"/>
    </location>
</feature>
<dbReference type="SUPFAM" id="SSF46785">
    <property type="entry name" value="Winged helix' DNA-binding domain"/>
    <property type="match status" value="1"/>
</dbReference>
<keyword evidence="1" id="KW-0472">Membrane</keyword>
<dbReference type="STRING" id="368408.Tpen_1499"/>
<dbReference type="InterPro" id="IPR036390">
    <property type="entry name" value="WH_DNA-bd_sf"/>
</dbReference>
<dbReference type="Pfam" id="PF01022">
    <property type="entry name" value="HTH_5"/>
    <property type="match status" value="1"/>
</dbReference>
<dbReference type="CDD" id="cd00090">
    <property type="entry name" value="HTH_ARSR"/>
    <property type="match status" value="1"/>
</dbReference>
<dbReference type="eggNOG" id="arCOG05900">
    <property type="taxonomic scope" value="Archaea"/>
</dbReference>
<dbReference type="PRINTS" id="PR00033">
    <property type="entry name" value="HTHASNC"/>
</dbReference>
<dbReference type="Proteomes" id="UP000000641">
    <property type="component" value="Chromosome"/>
</dbReference>
<dbReference type="HOGENOM" id="CLU_155018_0_0_2"/>
<dbReference type="OrthoDB" id="30795at2157"/>
<evidence type="ECO:0000313" key="3">
    <source>
        <dbReference type="EMBL" id="ABL78896.1"/>
    </source>
</evidence>
<keyword evidence="1" id="KW-0812">Transmembrane</keyword>
<dbReference type="GeneID" id="4601408"/>
<dbReference type="InterPro" id="IPR001845">
    <property type="entry name" value="HTH_ArsR_DNA-bd_dom"/>
</dbReference>
<dbReference type="InterPro" id="IPR011991">
    <property type="entry name" value="ArsR-like_HTH"/>
</dbReference>
<dbReference type="EnsemblBacteria" id="ABL78896">
    <property type="protein sequence ID" value="ABL78896"/>
    <property type="gene ID" value="Tpen_1499"/>
</dbReference>
<dbReference type="AlphaFoldDB" id="A1S0B6"/>
<organism evidence="3 4">
    <name type="scientific">Thermofilum pendens (strain DSM 2475 / Hrk 5)</name>
    <dbReference type="NCBI Taxonomy" id="368408"/>
    <lineage>
        <taxon>Archaea</taxon>
        <taxon>Thermoproteota</taxon>
        <taxon>Thermoprotei</taxon>
        <taxon>Thermofilales</taxon>
        <taxon>Thermofilaceae</taxon>
        <taxon>Thermofilum</taxon>
    </lineage>
</organism>
<feature type="domain" description="HTH arsR-type" evidence="2">
    <location>
        <begin position="6"/>
        <end position="90"/>
    </location>
</feature>
<dbReference type="EMBL" id="CP000505">
    <property type="protein sequence ID" value="ABL78896.1"/>
    <property type="molecule type" value="Genomic_DNA"/>
</dbReference>
<dbReference type="InterPro" id="IPR000485">
    <property type="entry name" value="AsnC-type_HTH_dom"/>
</dbReference>
<feature type="transmembrane region" description="Helical" evidence="1">
    <location>
        <begin position="82"/>
        <end position="99"/>
    </location>
</feature>
<evidence type="ECO:0000313" key="4">
    <source>
        <dbReference type="Proteomes" id="UP000000641"/>
    </source>
</evidence>
<dbReference type="Gene3D" id="1.10.10.10">
    <property type="entry name" value="Winged helix-like DNA-binding domain superfamily/Winged helix DNA-binding domain"/>
    <property type="match status" value="1"/>
</dbReference>
<keyword evidence="1" id="KW-1133">Transmembrane helix</keyword>
<evidence type="ECO:0000259" key="2">
    <source>
        <dbReference type="SMART" id="SM00418"/>
    </source>
</evidence>
<dbReference type="InterPro" id="IPR036388">
    <property type="entry name" value="WH-like_DNA-bd_sf"/>
</dbReference>